<evidence type="ECO:0000313" key="2">
    <source>
        <dbReference type="EMBL" id="KRH92185.1"/>
    </source>
</evidence>
<evidence type="ECO:0000313" key="3">
    <source>
        <dbReference type="Proteomes" id="UP000051530"/>
    </source>
</evidence>
<dbReference type="AlphaFoldDB" id="A0A0R0LRQ5"/>
<reference evidence="2 3" key="1">
    <citation type="submission" date="2015-07" db="EMBL/GenBank/DDBJ databases">
        <title>The genome of Pseudoloma neurophilia, a relevant intracellular parasite of the zebrafish.</title>
        <authorList>
            <person name="Ndikumana S."/>
            <person name="Pelin A."/>
            <person name="Sanders J."/>
            <person name="Corradi N."/>
        </authorList>
    </citation>
    <scope>NUCLEOTIDE SEQUENCE [LARGE SCALE GENOMIC DNA]</scope>
    <source>
        <strain evidence="2 3">MK1</strain>
    </source>
</reference>
<gene>
    <name evidence="2" type="ORF">M153_10129000148</name>
</gene>
<organism evidence="2 3">
    <name type="scientific">Pseudoloma neurophilia</name>
    <dbReference type="NCBI Taxonomy" id="146866"/>
    <lineage>
        <taxon>Eukaryota</taxon>
        <taxon>Fungi</taxon>
        <taxon>Fungi incertae sedis</taxon>
        <taxon>Microsporidia</taxon>
        <taxon>Pseudoloma</taxon>
    </lineage>
</organism>
<sequence length="245" mass="29535">MTSREITDQKYPEIMKKTRDLQSIDPRTFLNEKKIKHEKDLKKIKENQEILEKEPVSEEEKQEIINNDYNSMEKYINDKLQAGKWPSINSKNVFEKFHDYLLKNLPNFILDAKLGITVEIRYFLCTFIIIHIPSQYGFFFPKFLLNFIKIKKIKNKPIRDFLISVKRFFKFVEEGDPEYLTISTTIFREFRIGIDEDSLKWIREIPEHATKNPGKFILEFLFDWKLKADGYDKWKEENSDFQLLE</sequence>
<dbReference type="VEuPathDB" id="MicrosporidiaDB:M153_10129000148"/>
<keyword evidence="3" id="KW-1185">Reference proteome</keyword>
<keyword evidence="1" id="KW-0175">Coiled coil</keyword>
<dbReference type="Proteomes" id="UP000051530">
    <property type="component" value="Unassembled WGS sequence"/>
</dbReference>
<accession>A0A0R0LRQ5</accession>
<comment type="caution">
    <text evidence="2">The sequence shown here is derived from an EMBL/GenBank/DDBJ whole genome shotgun (WGS) entry which is preliminary data.</text>
</comment>
<dbReference type="OrthoDB" id="2190145at2759"/>
<proteinExistence type="predicted"/>
<evidence type="ECO:0000256" key="1">
    <source>
        <dbReference type="SAM" id="Coils"/>
    </source>
</evidence>
<feature type="coiled-coil region" evidence="1">
    <location>
        <begin position="27"/>
        <end position="54"/>
    </location>
</feature>
<dbReference type="EMBL" id="LGUB01001132">
    <property type="protein sequence ID" value="KRH92185.1"/>
    <property type="molecule type" value="Genomic_DNA"/>
</dbReference>
<protein>
    <submittedName>
        <fullName evidence="2">Uncharacterized protein</fullName>
    </submittedName>
</protein>
<name>A0A0R0LRQ5_9MICR</name>